<accession>A0A377DW31</accession>
<evidence type="ECO:0000313" key="1">
    <source>
        <dbReference type="EMBL" id="STM39927.1"/>
    </source>
</evidence>
<dbReference type="EMBL" id="UGFG01000001">
    <property type="protein sequence ID" value="STM39927.1"/>
    <property type="molecule type" value="Genomic_DNA"/>
</dbReference>
<sequence length="53" mass="5593">MHAGCGEVVKEKKSAASFDITAIFLLVMQVVVGGTQSFALDCEALCFSGVRQV</sequence>
<dbReference type="AlphaFoldDB" id="A0A377DW31"/>
<reference evidence="1 2" key="1">
    <citation type="submission" date="2018-06" db="EMBL/GenBank/DDBJ databases">
        <authorList>
            <consortium name="Pathogen Informatics"/>
            <person name="Doyle S."/>
        </authorList>
    </citation>
    <scope>NUCLEOTIDE SEQUENCE [LARGE SCALE GENOMIC DNA]</scope>
    <source>
        <strain evidence="1 2">NCTC8500</strain>
    </source>
</reference>
<organism evidence="1 2">
    <name type="scientific">Escherichia coli</name>
    <dbReference type="NCBI Taxonomy" id="562"/>
    <lineage>
        <taxon>Bacteria</taxon>
        <taxon>Pseudomonadati</taxon>
        <taxon>Pseudomonadota</taxon>
        <taxon>Gammaproteobacteria</taxon>
        <taxon>Enterobacterales</taxon>
        <taxon>Enterobacteriaceae</taxon>
        <taxon>Escherichia</taxon>
    </lineage>
</organism>
<dbReference type="Proteomes" id="UP000254429">
    <property type="component" value="Unassembled WGS sequence"/>
</dbReference>
<protein>
    <submittedName>
        <fullName evidence="1">Uncharacterized protein</fullName>
    </submittedName>
</protein>
<gene>
    <name evidence="1" type="ORF">NCTC8500_03753</name>
</gene>
<name>A0A377DW31_ECOLX</name>
<proteinExistence type="predicted"/>
<evidence type="ECO:0000313" key="2">
    <source>
        <dbReference type="Proteomes" id="UP000254429"/>
    </source>
</evidence>